<evidence type="ECO:0000256" key="1">
    <source>
        <dbReference type="SAM" id="MobiDB-lite"/>
    </source>
</evidence>
<sequence>MRKAGLPGILARLPVWVLCLYYCFMMHGKTIRIDRVAERIEHWLETVTALSHNATGRTELIDTDRSMRNDIESTKRTLLTLRELCVDVASMFHSIGFTSRMLEQTQRAFLDAVDDACITASTLQRALEGHDNRAIELLRRLDACEHAVPPAPQPGESERPSVTNVGTRPELQV</sequence>
<dbReference type="EMBL" id="CP038026">
    <property type="protein sequence ID" value="QBQ38974.1"/>
    <property type="molecule type" value="Genomic_DNA"/>
</dbReference>
<dbReference type="RefSeq" id="WP_134387669.1">
    <property type="nucleotide sequence ID" value="NZ_BMWW01000003.1"/>
</dbReference>
<keyword evidence="4" id="KW-1185">Reference proteome</keyword>
<dbReference type="Proteomes" id="UP000294359">
    <property type="component" value="Chromosome"/>
</dbReference>
<dbReference type="EMBL" id="BMWW01000003">
    <property type="protein sequence ID" value="GGY86172.1"/>
    <property type="molecule type" value="Genomic_DNA"/>
</dbReference>
<evidence type="ECO:0008006" key="6">
    <source>
        <dbReference type="Google" id="ProtNLM"/>
    </source>
</evidence>
<proteinExistence type="predicted"/>
<evidence type="ECO:0000313" key="2">
    <source>
        <dbReference type="EMBL" id="GGY86172.1"/>
    </source>
</evidence>
<accession>A0A4P7BJ92</accession>
<protein>
    <recommendedName>
        <fullName evidence="6">Chemotaxis protein</fullName>
    </recommendedName>
</protein>
<evidence type="ECO:0000313" key="4">
    <source>
        <dbReference type="Proteomes" id="UP000294359"/>
    </source>
</evidence>
<evidence type="ECO:0000313" key="3">
    <source>
        <dbReference type="EMBL" id="QBQ38974.1"/>
    </source>
</evidence>
<feature type="region of interest" description="Disordered" evidence="1">
    <location>
        <begin position="147"/>
        <end position="173"/>
    </location>
</feature>
<evidence type="ECO:0000313" key="5">
    <source>
        <dbReference type="Proteomes" id="UP000619512"/>
    </source>
</evidence>
<dbReference type="AlphaFoldDB" id="A0A4P7BJ92"/>
<name>A0A4P7BJ92_9BURK</name>
<gene>
    <name evidence="3" type="ORF">E1742_24595</name>
    <name evidence="2" type="ORF">GCM10007388_19180</name>
</gene>
<reference evidence="2" key="1">
    <citation type="journal article" date="2014" name="Int. J. Syst. Evol. Microbiol.">
        <title>Complete genome sequence of Corynebacterium casei LMG S-19264T (=DSM 44701T), isolated from a smear-ripened cheese.</title>
        <authorList>
            <consortium name="US DOE Joint Genome Institute (JGI-PGF)"/>
            <person name="Walter F."/>
            <person name="Albersmeier A."/>
            <person name="Kalinowski J."/>
            <person name="Ruckert C."/>
        </authorList>
    </citation>
    <scope>NUCLEOTIDE SEQUENCE</scope>
    <source>
        <strain evidence="2">KCTC 12344</strain>
    </source>
</reference>
<reference evidence="2" key="3">
    <citation type="submission" date="2022-12" db="EMBL/GenBank/DDBJ databases">
        <authorList>
            <person name="Sun Q."/>
            <person name="Kim S."/>
        </authorList>
    </citation>
    <scope>NUCLEOTIDE SEQUENCE</scope>
    <source>
        <strain evidence="2">KCTC 12344</strain>
    </source>
</reference>
<reference evidence="3 4" key="2">
    <citation type="submission" date="2019-03" db="EMBL/GenBank/DDBJ databases">
        <title>Draft Genome Sequences of Six Type Strains of the Genus Massilia.</title>
        <authorList>
            <person name="Miess H."/>
            <person name="Frediansyhah A."/>
            <person name="Gross H."/>
        </authorList>
    </citation>
    <scope>NUCLEOTIDE SEQUENCE [LARGE SCALE GENOMIC DNA]</scope>
    <source>
        <strain evidence="3 4">DSM 17505</strain>
    </source>
</reference>
<organism evidence="2 5">
    <name type="scientific">Pseudoduganella plicata</name>
    <dbReference type="NCBI Taxonomy" id="321984"/>
    <lineage>
        <taxon>Bacteria</taxon>
        <taxon>Pseudomonadati</taxon>
        <taxon>Pseudomonadota</taxon>
        <taxon>Betaproteobacteria</taxon>
        <taxon>Burkholderiales</taxon>
        <taxon>Oxalobacteraceae</taxon>
        <taxon>Telluria group</taxon>
        <taxon>Pseudoduganella</taxon>
    </lineage>
</organism>
<dbReference type="Proteomes" id="UP000619512">
    <property type="component" value="Unassembled WGS sequence"/>
</dbReference>
<dbReference type="OrthoDB" id="8776443at2"/>